<dbReference type="AlphaFoldDB" id="A0AAD8BX33"/>
<keyword evidence="3" id="KW-1185">Reference proteome</keyword>
<gene>
    <name evidence="2" type="ORF">Bpfe_008301</name>
</gene>
<proteinExistence type="predicted"/>
<sequence>MSACGCHVRQVNDVRARVIVCSGDGYRSLKGPLARLCAGLVGRLSAGSVDDGHLRGKLSNPPGGMSAQIQKQPRYKPSVAAQIQTISRSSTTDECHDRTVKANSPENMTRQIANSPENMTRQIVCNRQSDQV</sequence>
<name>A0AAD8BX33_BIOPF</name>
<dbReference type="Proteomes" id="UP001233172">
    <property type="component" value="Unassembled WGS sequence"/>
</dbReference>
<dbReference type="EMBL" id="JASAOG010000026">
    <property type="protein sequence ID" value="KAK0062200.1"/>
    <property type="molecule type" value="Genomic_DNA"/>
</dbReference>
<reference evidence="2" key="2">
    <citation type="submission" date="2023-04" db="EMBL/GenBank/DDBJ databases">
        <authorList>
            <person name="Bu L."/>
            <person name="Lu L."/>
            <person name="Laidemitt M.R."/>
            <person name="Zhang S.M."/>
            <person name="Mutuku M."/>
            <person name="Mkoji G."/>
            <person name="Steinauer M."/>
            <person name="Loker E.S."/>
        </authorList>
    </citation>
    <scope>NUCLEOTIDE SEQUENCE</scope>
    <source>
        <strain evidence="2">KasaAsao</strain>
        <tissue evidence="2">Whole Snail</tissue>
    </source>
</reference>
<feature type="region of interest" description="Disordered" evidence="1">
    <location>
        <begin position="50"/>
        <end position="74"/>
    </location>
</feature>
<accession>A0AAD8BX33</accession>
<evidence type="ECO:0000313" key="3">
    <source>
        <dbReference type="Proteomes" id="UP001233172"/>
    </source>
</evidence>
<protein>
    <submittedName>
        <fullName evidence="2">Uncharacterized protein</fullName>
    </submittedName>
</protein>
<reference evidence="2" key="1">
    <citation type="journal article" date="2023" name="PLoS Negl. Trop. Dis.">
        <title>A genome sequence for Biomphalaria pfeifferi, the major vector snail for the human-infecting parasite Schistosoma mansoni.</title>
        <authorList>
            <person name="Bu L."/>
            <person name="Lu L."/>
            <person name="Laidemitt M.R."/>
            <person name="Zhang S.M."/>
            <person name="Mutuku M."/>
            <person name="Mkoji G."/>
            <person name="Steinauer M."/>
            <person name="Loker E.S."/>
        </authorList>
    </citation>
    <scope>NUCLEOTIDE SEQUENCE</scope>
    <source>
        <strain evidence="2">KasaAsao</strain>
    </source>
</reference>
<comment type="caution">
    <text evidence="2">The sequence shown here is derived from an EMBL/GenBank/DDBJ whole genome shotgun (WGS) entry which is preliminary data.</text>
</comment>
<evidence type="ECO:0000256" key="1">
    <source>
        <dbReference type="SAM" id="MobiDB-lite"/>
    </source>
</evidence>
<evidence type="ECO:0000313" key="2">
    <source>
        <dbReference type="EMBL" id="KAK0062200.1"/>
    </source>
</evidence>
<organism evidence="2 3">
    <name type="scientific">Biomphalaria pfeifferi</name>
    <name type="common">Bloodfluke planorb</name>
    <name type="synonym">Freshwater snail</name>
    <dbReference type="NCBI Taxonomy" id="112525"/>
    <lineage>
        <taxon>Eukaryota</taxon>
        <taxon>Metazoa</taxon>
        <taxon>Spiralia</taxon>
        <taxon>Lophotrochozoa</taxon>
        <taxon>Mollusca</taxon>
        <taxon>Gastropoda</taxon>
        <taxon>Heterobranchia</taxon>
        <taxon>Euthyneura</taxon>
        <taxon>Panpulmonata</taxon>
        <taxon>Hygrophila</taxon>
        <taxon>Lymnaeoidea</taxon>
        <taxon>Planorbidae</taxon>
        <taxon>Biomphalaria</taxon>
    </lineage>
</organism>